<evidence type="ECO:0000256" key="5">
    <source>
        <dbReference type="ARBA" id="ARBA00022741"/>
    </source>
</evidence>
<dbReference type="SMART" id="SM00382">
    <property type="entry name" value="AAA"/>
    <property type="match status" value="3"/>
</dbReference>
<dbReference type="InterPro" id="IPR003593">
    <property type="entry name" value="AAA+_ATPase"/>
</dbReference>
<organism evidence="13 14">
    <name type="scientific">Mycolicibacterium iranicum</name>
    <name type="common">Mycobacterium iranicum</name>
    <dbReference type="NCBI Taxonomy" id="912594"/>
    <lineage>
        <taxon>Bacteria</taxon>
        <taxon>Bacillati</taxon>
        <taxon>Actinomycetota</taxon>
        <taxon>Actinomycetes</taxon>
        <taxon>Mycobacteriales</taxon>
        <taxon>Mycobacteriaceae</taxon>
        <taxon>Mycolicibacterium</taxon>
    </lineage>
</organism>
<evidence type="ECO:0000256" key="11">
    <source>
        <dbReference type="SAM" id="Phobius"/>
    </source>
</evidence>
<protein>
    <submittedName>
        <fullName evidence="13">Type VII secretion protein EccCa</fullName>
    </submittedName>
</protein>
<feature type="domain" description="FtsK" evidence="12">
    <location>
        <begin position="467"/>
        <end position="673"/>
    </location>
</feature>
<dbReference type="PROSITE" id="PS50901">
    <property type="entry name" value="FTSK"/>
    <property type="match status" value="2"/>
</dbReference>
<keyword evidence="8 11" id="KW-0472">Membrane</keyword>
<dbReference type="Pfam" id="PF01580">
    <property type="entry name" value="FtsK_SpoIIIE"/>
    <property type="match status" value="3"/>
</dbReference>
<dbReference type="SUPFAM" id="SSF52540">
    <property type="entry name" value="P-loop containing nucleoside triphosphate hydrolases"/>
    <property type="match status" value="3"/>
</dbReference>
<keyword evidence="5 9" id="KW-0547">Nucleotide-binding</keyword>
<accession>A0ABT4HM26</accession>
<proteinExistence type="predicted"/>
<evidence type="ECO:0000256" key="10">
    <source>
        <dbReference type="SAM" id="MobiDB-lite"/>
    </source>
</evidence>
<dbReference type="NCBIfam" id="TIGR03924">
    <property type="entry name" value="T7SS_EccC_a"/>
    <property type="match status" value="1"/>
</dbReference>
<dbReference type="InterPro" id="IPR027417">
    <property type="entry name" value="P-loop_NTPase"/>
</dbReference>
<evidence type="ECO:0000256" key="6">
    <source>
        <dbReference type="ARBA" id="ARBA00022840"/>
    </source>
</evidence>
<keyword evidence="4" id="KW-0677">Repeat</keyword>
<keyword evidence="14" id="KW-1185">Reference proteome</keyword>
<sequence length="1380" mass="148993">MSVRPWIPNRSSKRVEAPPAEEITVATEVPPPNEIPEVVPPNKFQKLLPLLMGVAIIGMIGIFLSMGIRRMSPMMLMFPLMFLMAAGGMMAGHGNSGGPKTPEIDLNRRKYLEMLTGLRRKVHSRAAAQYRYLAHYAPSPDTLAALVSSPRQWERSAPDRDPTYFLAPRVGVAPQKLGGGMTMKETAEKKDLEPVARTAGERFFRAHRAVEGMPTLIDLKTHRAVQFFGEGDLASVVRALLLQVAVFHPPNMVMIAVVTNNPGDWDWIKWLPHNQHPLRQDALGTERMVYSPGEAGAALAELIADRGDFSADDKYTGAKPWLIVVADGVGAVPGCGEGLEAVTVIRRGEVDESGLETLGARVQIASDGAARKRRMTPDDPLKFWLSRADSVGIEQACQVARRMTRWRAATDAQILAGVESSLAETPKTWASLMGIDDIGSTGTSTWRTFREGDPDRMRVPIGWTKSGAVMSLNIKEEAEQGMGSHGVILGTTGSGKSTLLINLLLGLVARHTPEQLNLILVDYKGEATFDGFEKLNHTVEIISNLSSGKDMISRFEEVMRGAVEKRQAARSELGKRTVGKKFRDAMTYLKARERGAALPPFPTLLIVVDEFTALLKDHPEFRDVFEHLGRQGRSDRMNLLLATQSLTGVSVGQLLSNCGWKIAMKTASAQDSQAVIETKEAYYLDKIGEGYLKVGGAEPQYFTAANPQAPYFPPVAAPERTDKRGSVGFSGVAPFSVEAVPLPREEPVDGDGAPAVPVHTAEEIASAPEIASVMLDQLAGHGEPCEKLWLPPLLRPRPLGQLIADSGLGAGAKAVLDLPIGLIDRPYTHAQDVFRVDLTDSNLLLLGRPRSGKSVALQTLAVSAAALNNPRTVQIYGLDCGADLKLAALEGLPHVGGVAIRGDGDGIARVIAEVTEVMAQRRTLFRELRIGSMAAYRDKVAAGQAADDGYGDVLLLIDGWDNFKKENDTHLDAVANLTNNGLAVGIHVVVAVQVHSELGRAMNQSFSTRVDFKMNSPELSGVNNKRLAEAVPDDVPGRGLDLAEALHIMIGAPRLDDIEAVDDAGLAAAVAEIADRWQGQSARRVRRLPERVEASSLVVPTEWTGSKWSVPIGMYEKDLSTVMLDMLTDRHLNIFGRTGGGNGSGKTHLIAAMMKSLMARYSPDEVKFMVVDLKSSQLLDIIDERYILSWQGWETVPVANPAPGQPATTRRSVAHNGLILNATELTPAVEGIANALAGRAPTEKVGMQERRERSWWSGPEVFVFVDDYAMVNSAAPQAFAPLAPYWGNAHSLGLHAVVSCPIGLATRVLAQSGSLVKMNNDVNGATLVMDGIKENGPILGLRVQPRVTGRGVLITAAGQEVIQTPVVTEIEDLAGVPGSI</sequence>
<evidence type="ECO:0000256" key="8">
    <source>
        <dbReference type="ARBA" id="ARBA00023136"/>
    </source>
</evidence>
<feature type="binding site" evidence="9">
    <location>
        <begin position="490"/>
        <end position="497"/>
    </location>
    <ligand>
        <name>ATP</name>
        <dbReference type="ChEBI" id="CHEBI:30616"/>
    </ligand>
</feature>
<dbReference type="InterPro" id="IPR023837">
    <property type="entry name" value="EccCb-like_Actinobacteria"/>
</dbReference>
<feature type="transmembrane region" description="Helical" evidence="11">
    <location>
        <begin position="47"/>
        <end position="68"/>
    </location>
</feature>
<comment type="subcellular location">
    <subcellularLocation>
        <location evidence="1">Cell membrane</location>
        <topology evidence="1">Multi-pass membrane protein</topology>
    </subcellularLocation>
</comment>
<name>A0ABT4HM26_MYCIR</name>
<evidence type="ECO:0000256" key="2">
    <source>
        <dbReference type="ARBA" id="ARBA00022475"/>
    </source>
</evidence>
<dbReference type="EMBL" id="JAPQYE010000011">
    <property type="protein sequence ID" value="MCZ0730697.1"/>
    <property type="molecule type" value="Genomic_DNA"/>
</dbReference>
<evidence type="ECO:0000259" key="12">
    <source>
        <dbReference type="PROSITE" id="PS50901"/>
    </source>
</evidence>
<dbReference type="Gene3D" id="3.40.50.300">
    <property type="entry name" value="P-loop containing nucleotide triphosphate hydrolases"/>
    <property type="match status" value="3"/>
</dbReference>
<evidence type="ECO:0000256" key="3">
    <source>
        <dbReference type="ARBA" id="ARBA00022692"/>
    </source>
</evidence>
<keyword evidence="3 11" id="KW-0812">Transmembrane</keyword>
<feature type="region of interest" description="Disordered" evidence="10">
    <location>
        <begin position="1"/>
        <end position="23"/>
    </location>
</feature>
<dbReference type="InterPro" id="IPR023836">
    <property type="entry name" value="EccCa-like_Actinobacteria"/>
</dbReference>
<evidence type="ECO:0000256" key="9">
    <source>
        <dbReference type="PROSITE-ProRule" id="PRU00289"/>
    </source>
</evidence>
<keyword evidence="2" id="KW-1003">Cell membrane</keyword>
<dbReference type="PANTHER" id="PTHR22683:SF1">
    <property type="entry name" value="TYPE VII SECRETION SYSTEM PROTEIN ESSC"/>
    <property type="match status" value="1"/>
</dbReference>
<evidence type="ECO:0000256" key="1">
    <source>
        <dbReference type="ARBA" id="ARBA00004651"/>
    </source>
</evidence>
<dbReference type="InterPro" id="IPR002543">
    <property type="entry name" value="FtsK_dom"/>
</dbReference>
<dbReference type="Proteomes" id="UP001084650">
    <property type="component" value="Unassembled WGS sequence"/>
</dbReference>
<keyword evidence="7 11" id="KW-1133">Transmembrane helix</keyword>
<gene>
    <name evidence="13" type="primary">eccCa</name>
    <name evidence="13" type="ORF">OY187_21840</name>
</gene>
<keyword evidence="6 9" id="KW-0067">ATP-binding</keyword>
<evidence type="ECO:0000313" key="13">
    <source>
        <dbReference type="EMBL" id="MCZ0730697.1"/>
    </source>
</evidence>
<comment type="caution">
    <text evidence="13">The sequence shown here is derived from an EMBL/GenBank/DDBJ whole genome shotgun (WGS) entry which is preliminary data.</text>
</comment>
<reference evidence="13" key="1">
    <citation type="submission" date="2022-12" db="EMBL/GenBank/DDBJ databases">
        <title>Whole genome sequence of Mycolicibacterium iranicum strain SBH312.</title>
        <authorList>
            <person name="Jani J."/>
            <person name="Arifin Mustapha Z."/>
            <person name="Ahmed K."/>
            <person name="Kai Ling C."/>
        </authorList>
    </citation>
    <scope>NUCLEOTIDE SEQUENCE</scope>
    <source>
        <strain evidence="13">SBH312</strain>
    </source>
</reference>
<dbReference type="InterPro" id="IPR050206">
    <property type="entry name" value="FtsK/SpoIIIE/SftA"/>
</dbReference>
<evidence type="ECO:0000256" key="7">
    <source>
        <dbReference type="ARBA" id="ARBA00022989"/>
    </source>
</evidence>
<dbReference type="RefSeq" id="WP_268787217.1">
    <property type="nucleotide sequence ID" value="NZ_JAPQYE010000011.1"/>
</dbReference>
<evidence type="ECO:0000256" key="4">
    <source>
        <dbReference type="ARBA" id="ARBA00022737"/>
    </source>
</evidence>
<feature type="binding site" evidence="9">
    <location>
        <begin position="847"/>
        <end position="854"/>
    </location>
    <ligand>
        <name>ATP</name>
        <dbReference type="ChEBI" id="CHEBI:30616"/>
    </ligand>
</feature>
<dbReference type="NCBIfam" id="TIGR03925">
    <property type="entry name" value="T7SS_EccC_b"/>
    <property type="match status" value="1"/>
</dbReference>
<feature type="domain" description="FtsK" evidence="12">
    <location>
        <begin position="830"/>
        <end position="1021"/>
    </location>
</feature>
<evidence type="ECO:0000313" key="14">
    <source>
        <dbReference type="Proteomes" id="UP001084650"/>
    </source>
</evidence>
<dbReference type="PANTHER" id="PTHR22683">
    <property type="entry name" value="SPORULATION PROTEIN RELATED"/>
    <property type="match status" value="1"/>
</dbReference>